<sequence length="61" mass="6183">MPINSVSSSHNATAHATQPQPAKKSNVSFADLMVASQPVAQPANTVSGSTSSTSTSQVNKV</sequence>
<accession>A0ABW8EWC7</accession>
<dbReference type="RefSeq" id="WP_156226244.1">
    <property type="nucleotide sequence ID" value="NZ_JBIUZV010000003.1"/>
</dbReference>
<evidence type="ECO:0000256" key="1">
    <source>
        <dbReference type="SAM" id="MobiDB-lite"/>
    </source>
</evidence>
<feature type="compositionally biased region" description="Polar residues" evidence="1">
    <location>
        <begin position="1"/>
        <end position="28"/>
    </location>
</feature>
<feature type="compositionally biased region" description="Low complexity" evidence="1">
    <location>
        <begin position="45"/>
        <end position="61"/>
    </location>
</feature>
<feature type="region of interest" description="Disordered" evidence="1">
    <location>
        <begin position="1"/>
        <end position="61"/>
    </location>
</feature>
<name>A0ABW8EWC7_9BURK</name>
<gene>
    <name evidence="2" type="ORF">ACIPEN_07960</name>
</gene>
<keyword evidence="3" id="KW-1185">Reference proteome</keyword>
<protein>
    <submittedName>
        <fullName evidence="2">Uncharacterized protein</fullName>
    </submittedName>
</protein>
<dbReference type="Proteomes" id="UP001617427">
    <property type="component" value="Unassembled WGS sequence"/>
</dbReference>
<reference evidence="2 3" key="1">
    <citation type="submission" date="2024-10" db="EMBL/GenBank/DDBJ databases">
        <title>The Natural Products Discovery Center: Release of the First 8490 Sequenced Strains for Exploring Actinobacteria Biosynthetic Diversity.</title>
        <authorList>
            <person name="Kalkreuter E."/>
            <person name="Kautsar S.A."/>
            <person name="Yang D."/>
            <person name="Bader C.D."/>
            <person name="Teijaro C.N."/>
            <person name="Fluegel L."/>
            <person name="Davis C.M."/>
            <person name="Simpson J.R."/>
            <person name="Lauterbach L."/>
            <person name="Steele A.D."/>
            <person name="Gui C."/>
            <person name="Meng S."/>
            <person name="Li G."/>
            <person name="Viehrig K."/>
            <person name="Ye F."/>
            <person name="Su P."/>
            <person name="Kiefer A.F."/>
            <person name="Nichols A."/>
            <person name="Cepeda A.J."/>
            <person name="Yan W."/>
            <person name="Fan B."/>
            <person name="Jiang Y."/>
            <person name="Adhikari A."/>
            <person name="Zheng C.-J."/>
            <person name="Schuster L."/>
            <person name="Cowan T.M."/>
            <person name="Smanski M.J."/>
            <person name="Chevrette M.G."/>
            <person name="De Carvalho L.P.S."/>
            <person name="Shen B."/>
        </authorList>
    </citation>
    <scope>NUCLEOTIDE SEQUENCE [LARGE SCALE GENOMIC DNA]</scope>
    <source>
        <strain evidence="2 3">NPDC087045</strain>
    </source>
</reference>
<dbReference type="EMBL" id="JBIUZV010000003">
    <property type="protein sequence ID" value="MFJ3045747.1"/>
    <property type="molecule type" value="Genomic_DNA"/>
</dbReference>
<organism evidence="2 3">
    <name type="scientific">Herbaspirillum chlorophenolicum</name>
    <dbReference type="NCBI Taxonomy" id="211589"/>
    <lineage>
        <taxon>Bacteria</taxon>
        <taxon>Pseudomonadati</taxon>
        <taxon>Pseudomonadota</taxon>
        <taxon>Betaproteobacteria</taxon>
        <taxon>Burkholderiales</taxon>
        <taxon>Oxalobacteraceae</taxon>
        <taxon>Herbaspirillum</taxon>
    </lineage>
</organism>
<proteinExistence type="predicted"/>
<comment type="caution">
    <text evidence="2">The sequence shown here is derived from an EMBL/GenBank/DDBJ whole genome shotgun (WGS) entry which is preliminary data.</text>
</comment>
<evidence type="ECO:0000313" key="2">
    <source>
        <dbReference type="EMBL" id="MFJ3045747.1"/>
    </source>
</evidence>
<evidence type="ECO:0000313" key="3">
    <source>
        <dbReference type="Proteomes" id="UP001617427"/>
    </source>
</evidence>